<dbReference type="PANTHER" id="PTHR14274:SF1">
    <property type="entry name" value="SMALL INTEGRAL MEMBRANE PROTEIN 8"/>
    <property type="match status" value="1"/>
</dbReference>
<evidence type="ECO:0000256" key="4">
    <source>
        <dbReference type="ARBA" id="ARBA00022692"/>
    </source>
</evidence>
<comment type="subcellular location">
    <subcellularLocation>
        <location evidence="1">Membrane</location>
        <topology evidence="1">Single-pass membrane protein</topology>
    </subcellularLocation>
</comment>
<dbReference type="EMBL" id="LRGB01000311">
    <property type="protein sequence ID" value="KZS19871.1"/>
    <property type="molecule type" value="Genomic_DNA"/>
</dbReference>
<evidence type="ECO:0000256" key="6">
    <source>
        <dbReference type="ARBA" id="ARBA00023136"/>
    </source>
</evidence>
<comment type="similarity">
    <text evidence="2">Belongs to the SMIM8 family.</text>
</comment>
<dbReference type="PANTHER" id="PTHR14274">
    <property type="entry name" value="SMALL INTEGRAL MEMBRANE PROTEIN 8"/>
    <property type="match status" value="1"/>
</dbReference>
<feature type="transmembrane region" description="Helical" evidence="7">
    <location>
        <begin position="42"/>
        <end position="60"/>
    </location>
</feature>
<dbReference type="AlphaFoldDB" id="A0A162QQG9"/>
<keyword evidence="4 7" id="KW-0812">Transmembrane</keyword>
<reference evidence="8 9" key="1">
    <citation type="submission" date="2016-03" db="EMBL/GenBank/DDBJ databases">
        <title>EvidentialGene: Evidence-directed Construction of Genes on Genomes.</title>
        <authorList>
            <person name="Gilbert D.G."/>
            <person name="Choi J.-H."/>
            <person name="Mockaitis K."/>
            <person name="Colbourne J."/>
            <person name="Pfrender M."/>
        </authorList>
    </citation>
    <scope>NUCLEOTIDE SEQUENCE [LARGE SCALE GENOMIC DNA]</scope>
    <source>
        <strain evidence="8 9">Xinb3</strain>
        <tissue evidence="8">Complete organism</tissue>
    </source>
</reference>
<dbReference type="Pfam" id="PF14937">
    <property type="entry name" value="DUF4500"/>
    <property type="match status" value="1"/>
</dbReference>
<dbReference type="OrthoDB" id="1880105at2759"/>
<dbReference type="InterPro" id="IPR026686">
    <property type="entry name" value="UPF0708"/>
</dbReference>
<evidence type="ECO:0000313" key="8">
    <source>
        <dbReference type="EMBL" id="KZS19871.1"/>
    </source>
</evidence>
<comment type="caution">
    <text evidence="8">The sequence shown here is derived from an EMBL/GenBank/DDBJ whole genome shotgun (WGS) entry which is preliminary data.</text>
</comment>
<evidence type="ECO:0000256" key="5">
    <source>
        <dbReference type="ARBA" id="ARBA00022989"/>
    </source>
</evidence>
<keyword evidence="5 7" id="KW-1133">Transmembrane helix</keyword>
<proteinExistence type="inferred from homology"/>
<gene>
    <name evidence="8" type="ORF">APZ42_013679</name>
</gene>
<accession>A0A162QQG9</accession>
<evidence type="ECO:0000256" key="3">
    <source>
        <dbReference type="ARBA" id="ARBA00014451"/>
    </source>
</evidence>
<evidence type="ECO:0000256" key="2">
    <source>
        <dbReference type="ARBA" id="ARBA00009328"/>
    </source>
</evidence>
<keyword evidence="9" id="KW-1185">Reference proteome</keyword>
<evidence type="ECO:0000256" key="1">
    <source>
        <dbReference type="ARBA" id="ARBA00004167"/>
    </source>
</evidence>
<sequence>MDKENTSSTTSPRVAGDGLRSVKTTGVFRALNFELYVKPNKIIMVLGLVAIAGCAGYLTYMKTKYENMGYYVAVREDGSKQLHTKKSRWD</sequence>
<protein>
    <recommendedName>
        <fullName evidence="3">Small integral membrane protein 8</fullName>
    </recommendedName>
</protein>
<name>A0A162QQG9_9CRUS</name>
<organism evidence="8 9">
    <name type="scientific">Daphnia magna</name>
    <dbReference type="NCBI Taxonomy" id="35525"/>
    <lineage>
        <taxon>Eukaryota</taxon>
        <taxon>Metazoa</taxon>
        <taxon>Ecdysozoa</taxon>
        <taxon>Arthropoda</taxon>
        <taxon>Crustacea</taxon>
        <taxon>Branchiopoda</taxon>
        <taxon>Diplostraca</taxon>
        <taxon>Cladocera</taxon>
        <taxon>Anomopoda</taxon>
        <taxon>Daphniidae</taxon>
        <taxon>Daphnia</taxon>
    </lineage>
</organism>
<evidence type="ECO:0000313" key="9">
    <source>
        <dbReference type="Proteomes" id="UP000076858"/>
    </source>
</evidence>
<dbReference type="Proteomes" id="UP000076858">
    <property type="component" value="Unassembled WGS sequence"/>
</dbReference>
<dbReference type="GO" id="GO:0016020">
    <property type="term" value="C:membrane"/>
    <property type="evidence" value="ECO:0007669"/>
    <property type="project" value="UniProtKB-SubCell"/>
</dbReference>
<keyword evidence="6 7" id="KW-0472">Membrane</keyword>
<evidence type="ECO:0000256" key="7">
    <source>
        <dbReference type="SAM" id="Phobius"/>
    </source>
</evidence>